<dbReference type="KEGG" id="mcos:GM418_04320"/>
<name>A0A6I6JS08_9BACT</name>
<protein>
    <submittedName>
        <fullName evidence="1">Uncharacterized protein</fullName>
    </submittedName>
</protein>
<dbReference type="EMBL" id="CP046401">
    <property type="protein sequence ID" value="QGY42907.1"/>
    <property type="molecule type" value="Genomic_DNA"/>
</dbReference>
<organism evidence="1 2">
    <name type="scientific">Maribellus comscasis</name>
    <dbReference type="NCBI Taxonomy" id="2681766"/>
    <lineage>
        <taxon>Bacteria</taxon>
        <taxon>Pseudomonadati</taxon>
        <taxon>Bacteroidota</taxon>
        <taxon>Bacteroidia</taxon>
        <taxon>Marinilabiliales</taxon>
        <taxon>Prolixibacteraceae</taxon>
        <taxon>Maribellus</taxon>
    </lineage>
</organism>
<reference evidence="1 2" key="1">
    <citation type="submission" date="2019-11" db="EMBL/GenBank/DDBJ databases">
        <authorList>
            <person name="Zheng R.K."/>
            <person name="Sun C.M."/>
        </authorList>
    </citation>
    <scope>NUCLEOTIDE SEQUENCE [LARGE SCALE GENOMIC DNA]</scope>
    <source>
        <strain evidence="1 2">WC007</strain>
    </source>
</reference>
<evidence type="ECO:0000313" key="2">
    <source>
        <dbReference type="Proteomes" id="UP000428260"/>
    </source>
</evidence>
<proteinExistence type="predicted"/>
<keyword evidence="2" id="KW-1185">Reference proteome</keyword>
<dbReference type="RefSeq" id="WP_158863508.1">
    <property type="nucleotide sequence ID" value="NZ_CP046401.1"/>
</dbReference>
<evidence type="ECO:0000313" key="1">
    <source>
        <dbReference type="EMBL" id="QGY42907.1"/>
    </source>
</evidence>
<dbReference type="Proteomes" id="UP000428260">
    <property type="component" value="Chromosome"/>
</dbReference>
<gene>
    <name evidence="1" type="ORF">GM418_04320</name>
</gene>
<sequence length="80" mass="8792">MSIIAAFEEFPTLVFLRVSFDTCALQRAGLNKYLEGFISFRIANSLVLSTGSGTNIFGCGGFNQDKNEFAFGLNFVPNQK</sequence>
<dbReference type="AlphaFoldDB" id="A0A6I6JS08"/>
<accession>A0A6I6JS08</accession>